<accession>A0A401UEX0</accession>
<sequence>MSDSRNQIDILSIKENTQVNLSINGGEWVIKEDGIHQKLKAGNRKAASGTILLYQLSNPNAMEQLRMKASLASKYCTGLIFNYRDKYNYSIFLVNRGAGTSRNYAVEIAQIVDGDYRSICKEKHPDQFSEEVLFVLKNQTGRLRFEFNEAIIFEWEGMQFSSSLGIGLYSQQNDDAVFRELSVLSATTIFPVENVQAPSPVPIPAPTHTESDHQINNTINSFLSLKKPSSKTIVQFDEIFTVPLDSFYTSLNDLVNGAGDDDVQTGFRKLETLDLRPKRWYRQLRAVNNLLNTLENLKDSKRIQRDKALQSLGAELTKDNSTPDGIKIAENLIIKLTDELQSLLGEIERAQDTKALLLREIRTNGFSVGDITNPKLKELGFDFEISKSFPNLSTSKSISVPENFDYSNDTFWNELEKNLRQELYGNNVIKESAKKLYESESFQMSSAKNCWVISEKIEIINKELDELTLKLKPHNDACKQTSDRVKRWTETLKMIQAQVNYYKPYDPNDYPITSTTSSKNALDEWEKFGKWLTSFPTEPHNTPENKLNNIEGWYNTAKIETTNIIGGLPLDPPQIHLLGELKIITVRKTFTKLPPISPSQPSYYNSVIHYYFHPGDRTLGASNGSGARFAFNILYYDTPSFNLKITGAPSYQLGSPREMLGKLSQMCGEYLAAQNLHLSNITTYIQKLQLEIDAKNNLLTTLQRDVLTHERKKFLQFWNDPYNDKVRNLHFEAILPDVDPLADLLVKLESDKEKAPKTYYFNPTENGYTNQYGQSLPDFVKSKYLSLENSLSLFPIMEPDGNFSQELIKVVKNPKRSEAKAGLPIIKFIETYKITIGWQGYGLGELSHSVNLFPGESKELVVEKKTRLTTKQEESKKQGTETKQNLSSSFEDNLSDTFSEENKSDNKTEAKTKTDHSNTSSSDYTQNTESSSTLNWNIEAKVGWGWGSVSGGASGNQNTKSSSSTNNKKAFSVAQNNEGLKASNQSKDVLRKNVSNSIKKVANETSVNNKVEFTASSSQEFQSELSNKEIIKLENPNIGRTVNYNFFQLQNLYGTTISLSDVKIVINSGSEVIEGTGINDIRVYELEEFGKIFANSSQTDHDVLVASIIARQVMKHYGNFLPGLTNGNGAVRLKDDYTPNRNSLEILNYTSEELGKELTRESMLEKLKAALSDLKAMPFYFSETEVQSETTVSVNAGAYHLEAQVGFVPATEKYLEDRRNIETEQKKAELAHMQEQTKKGVFHHSIPPTVTHLNYDYDK</sequence>
<protein>
    <submittedName>
        <fullName evidence="3">Uncharacterized protein</fullName>
    </submittedName>
</protein>
<reference evidence="3 4" key="1">
    <citation type="submission" date="2018-11" db="EMBL/GenBank/DDBJ databases">
        <title>Chryseotalea sanarue gen. nov., sp., nov., a member of the family Cytophagaceae, isolated from a brackish lake in Hamamatsu Japan.</title>
        <authorList>
            <person name="Maejima Y."/>
            <person name="Iino T."/>
            <person name="Muraguchi Y."/>
            <person name="Fukuda K."/>
            <person name="Ohkuma M."/>
            <person name="Moriuchi R."/>
            <person name="Dohra H."/>
            <person name="Kimbara K."/>
            <person name="Shintani M."/>
        </authorList>
    </citation>
    <scope>NUCLEOTIDE SEQUENCE [LARGE SCALE GENOMIC DNA]</scope>
    <source>
        <strain evidence="3 4">Ys</strain>
    </source>
</reference>
<feature type="compositionally biased region" description="Basic and acidic residues" evidence="2">
    <location>
        <begin position="900"/>
        <end position="916"/>
    </location>
</feature>
<feature type="compositionally biased region" description="Polar residues" evidence="2">
    <location>
        <begin position="917"/>
        <end position="932"/>
    </location>
</feature>
<feature type="coiled-coil region" evidence="1">
    <location>
        <begin position="287"/>
        <end position="360"/>
    </location>
</feature>
<evidence type="ECO:0000256" key="2">
    <source>
        <dbReference type="SAM" id="MobiDB-lite"/>
    </source>
</evidence>
<feature type="compositionally biased region" description="Polar residues" evidence="2">
    <location>
        <begin position="881"/>
        <end position="897"/>
    </location>
</feature>
<keyword evidence="1" id="KW-0175">Coiled coil</keyword>
<feature type="region of interest" description="Disordered" evidence="2">
    <location>
        <begin position="865"/>
        <end position="932"/>
    </location>
</feature>
<feature type="compositionally biased region" description="Basic and acidic residues" evidence="2">
    <location>
        <begin position="865"/>
        <end position="880"/>
    </location>
</feature>
<dbReference type="RefSeq" id="WP_127124040.1">
    <property type="nucleotide sequence ID" value="NZ_BHXQ01000007.1"/>
</dbReference>
<name>A0A401UEX0_9BACT</name>
<proteinExistence type="predicted"/>
<evidence type="ECO:0000256" key="1">
    <source>
        <dbReference type="SAM" id="Coils"/>
    </source>
</evidence>
<comment type="caution">
    <text evidence="3">The sequence shown here is derived from an EMBL/GenBank/DDBJ whole genome shotgun (WGS) entry which is preliminary data.</text>
</comment>
<dbReference type="AlphaFoldDB" id="A0A401UEX0"/>
<gene>
    <name evidence="3" type="ORF">SanaruYs_36370</name>
</gene>
<evidence type="ECO:0000313" key="3">
    <source>
        <dbReference type="EMBL" id="GCC53394.1"/>
    </source>
</evidence>
<dbReference type="EMBL" id="BHXQ01000007">
    <property type="protein sequence ID" value="GCC53394.1"/>
    <property type="molecule type" value="Genomic_DNA"/>
</dbReference>
<keyword evidence="4" id="KW-1185">Reference proteome</keyword>
<evidence type="ECO:0000313" key="4">
    <source>
        <dbReference type="Proteomes" id="UP000288227"/>
    </source>
</evidence>
<dbReference type="Proteomes" id="UP000288227">
    <property type="component" value="Unassembled WGS sequence"/>
</dbReference>
<organism evidence="3 4">
    <name type="scientific">Chryseotalea sanaruensis</name>
    <dbReference type="NCBI Taxonomy" id="2482724"/>
    <lineage>
        <taxon>Bacteria</taxon>
        <taxon>Pseudomonadati</taxon>
        <taxon>Bacteroidota</taxon>
        <taxon>Cytophagia</taxon>
        <taxon>Cytophagales</taxon>
        <taxon>Chryseotaleaceae</taxon>
        <taxon>Chryseotalea</taxon>
    </lineage>
</organism>